<dbReference type="Proteomes" id="UP000265882">
    <property type="component" value="Unassembled WGS sequence"/>
</dbReference>
<dbReference type="AlphaFoldDB" id="A0A3A4NCR4"/>
<accession>A0A3A4NCR4</accession>
<evidence type="ECO:0000259" key="1">
    <source>
        <dbReference type="PROSITE" id="PS51379"/>
    </source>
</evidence>
<proteinExistence type="predicted"/>
<dbReference type="PROSITE" id="PS51379">
    <property type="entry name" value="4FE4S_FER_2"/>
    <property type="match status" value="2"/>
</dbReference>
<dbReference type="Gene3D" id="3.30.70.20">
    <property type="match status" value="1"/>
</dbReference>
<dbReference type="InterPro" id="IPR017896">
    <property type="entry name" value="4Fe4S_Fe-S-bd"/>
</dbReference>
<name>A0A3A4NCR4_ABYX5</name>
<dbReference type="Pfam" id="PF00037">
    <property type="entry name" value="Fer4"/>
    <property type="match status" value="1"/>
</dbReference>
<sequence>MGKYLIAIDMEKCRAPAQCALECLNACPTKVLAHRPLDPANPSSDVIIQATHPLLCDGCMRCVNMCKPGAISLKC</sequence>
<comment type="caution">
    <text evidence="2">The sequence shown here is derived from an EMBL/GenBank/DDBJ whole genome shotgun (WGS) entry which is preliminary data.</text>
</comment>
<protein>
    <recommendedName>
        <fullName evidence="1">4Fe-4S ferredoxin-type domain-containing protein</fullName>
    </recommendedName>
</protein>
<evidence type="ECO:0000313" key="2">
    <source>
        <dbReference type="EMBL" id="RJP17389.1"/>
    </source>
</evidence>
<feature type="domain" description="4Fe-4S ferredoxin-type" evidence="1">
    <location>
        <begin position="4"/>
        <end position="37"/>
    </location>
</feature>
<gene>
    <name evidence="2" type="ORF">C4520_16635</name>
</gene>
<evidence type="ECO:0000313" key="3">
    <source>
        <dbReference type="Proteomes" id="UP000265882"/>
    </source>
</evidence>
<organism evidence="2 3">
    <name type="scientific">Abyssobacteria bacterium (strain SURF_5)</name>
    <dbReference type="NCBI Taxonomy" id="2093360"/>
    <lineage>
        <taxon>Bacteria</taxon>
        <taxon>Pseudomonadati</taxon>
        <taxon>Candidatus Hydrogenedentota</taxon>
        <taxon>Candidatus Abyssobacteria</taxon>
    </lineage>
</organism>
<dbReference type="SUPFAM" id="SSF54862">
    <property type="entry name" value="4Fe-4S ferredoxins"/>
    <property type="match status" value="1"/>
</dbReference>
<feature type="domain" description="4Fe-4S ferredoxin-type" evidence="1">
    <location>
        <begin position="47"/>
        <end position="75"/>
    </location>
</feature>
<reference evidence="2 3" key="1">
    <citation type="journal article" date="2017" name="ISME J.">
        <title>Energy and carbon metabolisms in a deep terrestrial subsurface fluid microbial community.</title>
        <authorList>
            <person name="Momper L."/>
            <person name="Jungbluth S.P."/>
            <person name="Lee M.D."/>
            <person name="Amend J.P."/>
        </authorList>
    </citation>
    <scope>NUCLEOTIDE SEQUENCE [LARGE SCALE GENOMIC DNA]</scope>
    <source>
        <strain evidence="2">SURF_5</strain>
    </source>
</reference>
<dbReference type="EMBL" id="QZKU01000115">
    <property type="protein sequence ID" value="RJP17389.1"/>
    <property type="molecule type" value="Genomic_DNA"/>
</dbReference>